<keyword evidence="2" id="KW-1185">Reference proteome</keyword>
<proteinExistence type="predicted"/>
<organism evidence="1 2">
    <name type="scientific">Daphnia galeata</name>
    <dbReference type="NCBI Taxonomy" id="27404"/>
    <lineage>
        <taxon>Eukaryota</taxon>
        <taxon>Metazoa</taxon>
        <taxon>Ecdysozoa</taxon>
        <taxon>Arthropoda</taxon>
        <taxon>Crustacea</taxon>
        <taxon>Branchiopoda</taxon>
        <taxon>Diplostraca</taxon>
        <taxon>Cladocera</taxon>
        <taxon>Anomopoda</taxon>
        <taxon>Daphniidae</taxon>
        <taxon>Daphnia</taxon>
    </lineage>
</organism>
<evidence type="ECO:0000313" key="1">
    <source>
        <dbReference type="EMBL" id="CAH0106751.1"/>
    </source>
</evidence>
<accession>A0A8J2RQI4</accession>
<dbReference type="OrthoDB" id="6337224at2759"/>
<comment type="caution">
    <text evidence="1">The sequence shown here is derived from an EMBL/GenBank/DDBJ whole genome shotgun (WGS) entry which is preliminary data.</text>
</comment>
<reference evidence="1" key="1">
    <citation type="submission" date="2021-11" db="EMBL/GenBank/DDBJ databases">
        <authorList>
            <person name="Schell T."/>
        </authorList>
    </citation>
    <scope>NUCLEOTIDE SEQUENCE</scope>
    <source>
        <strain evidence="1">M5</strain>
    </source>
</reference>
<gene>
    <name evidence="1" type="ORF">DGAL_LOCUS9909</name>
</gene>
<evidence type="ECO:0000313" key="2">
    <source>
        <dbReference type="Proteomes" id="UP000789390"/>
    </source>
</evidence>
<name>A0A8J2RQI4_9CRUS</name>
<dbReference type="EMBL" id="CAKKLH010000235">
    <property type="protein sequence ID" value="CAH0106751.1"/>
    <property type="molecule type" value="Genomic_DNA"/>
</dbReference>
<protein>
    <submittedName>
        <fullName evidence="1">Uncharacterized protein</fullName>
    </submittedName>
</protein>
<dbReference type="Proteomes" id="UP000789390">
    <property type="component" value="Unassembled WGS sequence"/>
</dbReference>
<sequence>MKREKLRCKICLTGLNLLYTGWCQGGTHILPESLDRQLDRYMVKTGLERDATGVVCLAIALQLMEHEDQFKYIPILDSPVQPQFDVLAVAQTTRLAFSRAPAANITVKLNAAAIEEFGAEQKHFFSMVLQVYPLAWKWIVQLAACYQVNYSRVDSKLVINYFKHLREIQPVIASFGNSLVSGAIVLPYIKFAATKMKSKHRLVEDEDIRATFLTGCSFIKRYTTFSATAELCRQLIDGIGPESSLKIIGAELIKVVDESLTNYWDPQFNEKIPVKLRAVAAVYAQVQGKDYGNWKQGEKALSETPPNFISTWRSLFRRLKQLKEQE</sequence>
<dbReference type="AlphaFoldDB" id="A0A8J2RQI4"/>